<dbReference type="STRING" id="139825.A0A401H708"/>
<evidence type="ECO:0000313" key="3">
    <source>
        <dbReference type="Proteomes" id="UP000287166"/>
    </source>
</evidence>
<dbReference type="Proteomes" id="UP000287166">
    <property type="component" value="Unassembled WGS sequence"/>
</dbReference>
<comment type="caution">
    <text evidence="2">The sequence shown here is derived from an EMBL/GenBank/DDBJ whole genome shotgun (WGS) entry which is preliminary data.</text>
</comment>
<accession>A0A401H708</accession>
<dbReference type="AlphaFoldDB" id="A0A401H708"/>
<proteinExistence type="predicted"/>
<feature type="chain" id="PRO_5019354468" evidence="1">
    <location>
        <begin position="20"/>
        <end position="485"/>
    </location>
</feature>
<evidence type="ECO:0000256" key="1">
    <source>
        <dbReference type="SAM" id="SignalP"/>
    </source>
</evidence>
<dbReference type="EMBL" id="BFAD01000019">
    <property type="protein sequence ID" value="GBE90171.1"/>
    <property type="molecule type" value="Genomic_DNA"/>
</dbReference>
<dbReference type="PANTHER" id="PTHR46579:SF1">
    <property type="entry name" value="F5_8 TYPE C DOMAIN-CONTAINING PROTEIN"/>
    <property type="match status" value="1"/>
</dbReference>
<sequence>MFVLHAFLILVGGDIPAISMIMRMKGHNGYAPCRMCKIVGVRVPNAPHSPYYVPLDRSRHPAPGAIISYDPAALPKCTHEDILTQAHEVQSARTDAEAERLAKAYGIKGVPLLSCLSSLSFPLSFPYNFMHLIWENVIKNLVLLWTGEFKGLDEGNEEYQLHPDVWTAIGAATAAAGSTIPSAFGPRIPDPATDKSASTADSWSLWSLYVSPVLLACKFTRLKYYEHFIELVKLLHMCLEFEISRQDIAIIRAGFIKWVTTYESIDRYLIDSARLEHIKMLYGMEKELALKPTASMSGLAVAEYNTCLLLPPHRTADMKTTPLIEKIVGALATRFNGKVRILPDGDTIHAAALSKPREDWHDATYVRYEVLVDKNARFHRRRVALEMRTFYRQLQHIFAVRLVPSQPLQLTKPTTLILAAIKSCRIECSHNTLDIHFFSDTGAVDVIDISCIQCVIGRVLDGAHWAIIDCSGLLARTVYADEVKD</sequence>
<dbReference type="OrthoDB" id="2404451at2759"/>
<keyword evidence="1" id="KW-0732">Signal</keyword>
<dbReference type="RefSeq" id="XP_027621084.1">
    <property type="nucleotide sequence ID" value="XM_027765283.1"/>
</dbReference>
<name>A0A401H708_9APHY</name>
<protein>
    <submittedName>
        <fullName evidence="2">Uncharacterized protein</fullName>
    </submittedName>
</protein>
<reference evidence="2 3" key="1">
    <citation type="journal article" date="2018" name="Sci. Rep.">
        <title>Genome sequence of the cauliflower mushroom Sparassis crispa (Hanabiratake) and its association with beneficial usage.</title>
        <authorList>
            <person name="Kiyama R."/>
            <person name="Furutani Y."/>
            <person name="Kawaguchi K."/>
            <person name="Nakanishi T."/>
        </authorList>
    </citation>
    <scope>NUCLEOTIDE SEQUENCE [LARGE SCALE GENOMIC DNA]</scope>
</reference>
<dbReference type="GeneID" id="38787088"/>
<dbReference type="InParanoid" id="A0A401H708"/>
<evidence type="ECO:0000313" key="2">
    <source>
        <dbReference type="EMBL" id="GBE90171.1"/>
    </source>
</evidence>
<feature type="signal peptide" evidence="1">
    <location>
        <begin position="1"/>
        <end position="19"/>
    </location>
</feature>
<gene>
    <name evidence="2" type="ORF">SCP_1900200</name>
</gene>
<keyword evidence="3" id="KW-1185">Reference proteome</keyword>
<dbReference type="PANTHER" id="PTHR46579">
    <property type="entry name" value="F5/8 TYPE C DOMAIN-CONTAINING PROTEIN-RELATED"/>
    <property type="match status" value="1"/>
</dbReference>
<organism evidence="2 3">
    <name type="scientific">Sparassis crispa</name>
    <dbReference type="NCBI Taxonomy" id="139825"/>
    <lineage>
        <taxon>Eukaryota</taxon>
        <taxon>Fungi</taxon>
        <taxon>Dikarya</taxon>
        <taxon>Basidiomycota</taxon>
        <taxon>Agaricomycotina</taxon>
        <taxon>Agaricomycetes</taxon>
        <taxon>Polyporales</taxon>
        <taxon>Sparassidaceae</taxon>
        <taxon>Sparassis</taxon>
    </lineage>
</organism>